<keyword evidence="10" id="KW-1185">Reference proteome</keyword>
<gene>
    <name evidence="9" type="ORF">GDO78_007784</name>
</gene>
<dbReference type="PIRSF" id="PIRSF001771">
    <property type="entry name" value="Cyclin_A_B_D_E"/>
    <property type="match status" value="1"/>
</dbReference>
<dbReference type="InterPro" id="IPR036915">
    <property type="entry name" value="Cyclin-like_sf"/>
</dbReference>
<comment type="function">
    <text evidence="1">Essential for the control of the cell cycle at the G2/M (mitosis) transition.</text>
</comment>
<evidence type="ECO:0000256" key="6">
    <source>
        <dbReference type="RuleBase" id="RU000383"/>
    </source>
</evidence>
<dbReference type="FunFam" id="1.10.472.10:FF:000198">
    <property type="entry name" value="G2/mitotic-specific cyclin-B1"/>
    <property type="match status" value="1"/>
</dbReference>
<sequence>MRTILIDWLVQVHMRFRLAQETLFMTVSILDHFLQANPVPKKLLQLAGVTAMFLACKYEEIYCPAIGDFAFVTDHTYTKSQIRNMEMQILRVLKFNMGKPLALHFLRRASKISEADAELHTLAKYLIELALLDYDMAHFPPSQVAAAAFHLSQKVLGSGEWTPVLQHYMSYTESSLVLVMQHLAKNVMKVNRGLTKFMSVRDKYARSQHMRISCLPQLNSENMVHFAKGVS</sequence>
<feature type="domain" description="Cyclin-like" evidence="7">
    <location>
        <begin position="104"/>
        <end position="185"/>
    </location>
</feature>
<evidence type="ECO:0000256" key="5">
    <source>
        <dbReference type="ARBA" id="ARBA00023306"/>
    </source>
</evidence>
<protein>
    <recommendedName>
        <fullName evidence="11">Cyclin B1</fullName>
    </recommendedName>
</protein>
<keyword evidence="5" id="KW-0131">Cell cycle</keyword>
<dbReference type="InterPro" id="IPR006671">
    <property type="entry name" value="Cyclin_N"/>
</dbReference>
<accession>A0A8J6FHH7</accession>
<dbReference type="InterPro" id="IPR013763">
    <property type="entry name" value="Cyclin-like_dom"/>
</dbReference>
<dbReference type="GO" id="GO:0044772">
    <property type="term" value="P:mitotic cell cycle phase transition"/>
    <property type="evidence" value="ECO:0007669"/>
    <property type="project" value="InterPro"/>
</dbReference>
<evidence type="ECO:0000313" key="10">
    <source>
        <dbReference type="Proteomes" id="UP000770717"/>
    </source>
</evidence>
<comment type="similarity">
    <text evidence="2">Belongs to the cyclin family. Cyclin AB subfamily.</text>
</comment>
<proteinExistence type="inferred from homology"/>
<dbReference type="SUPFAM" id="SSF47954">
    <property type="entry name" value="Cyclin-like"/>
    <property type="match status" value="2"/>
</dbReference>
<evidence type="ECO:0000313" key="9">
    <source>
        <dbReference type="EMBL" id="KAG9488168.1"/>
    </source>
</evidence>
<keyword evidence="3" id="KW-0132">Cell division</keyword>
<keyword evidence="4 6" id="KW-0195">Cyclin</keyword>
<comment type="caution">
    <text evidence="9">The sequence shown here is derived from an EMBL/GenBank/DDBJ whole genome shotgun (WGS) entry which is preliminary data.</text>
</comment>
<evidence type="ECO:0000259" key="7">
    <source>
        <dbReference type="SMART" id="SM00385"/>
    </source>
</evidence>
<dbReference type="GO" id="GO:0016538">
    <property type="term" value="F:cyclin-dependent protein serine/threonine kinase regulator activity"/>
    <property type="evidence" value="ECO:0007669"/>
    <property type="project" value="InterPro"/>
</dbReference>
<evidence type="ECO:0000256" key="1">
    <source>
        <dbReference type="ARBA" id="ARBA00003222"/>
    </source>
</evidence>
<dbReference type="PANTHER" id="PTHR10177">
    <property type="entry name" value="CYCLINS"/>
    <property type="match status" value="1"/>
</dbReference>
<dbReference type="InterPro" id="IPR039361">
    <property type="entry name" value="Cyclin"/>
</dbReference>
<dbReference type="GO" id="GO:0051301">
    <property type="term" value="P:cell division"/>
    <property type="evidence" value="ECO:0007669"/>
    <property type="project" value="UniProtKB-KW"/>
</dbReference>
<dbReference type="Pfam" id="PF02984">
    <property type="entry name" value="Cyclin_C"/>
    <property type="match status" value="1"/>
</dbReference>
<dbReference type="Pfam" id="PF00134">
    <property type="entry name" value="Cyclin_N"/>
    <property type="match status" value="1"/>
</dbReference>
<evidence type="ECO:0008006" key="11">
    <source>
        <dbReference type="Google" id="ProtNLM"/>
    </source>
</evidence>
<evidence type="ECO:0000256" key="4">
    <source>
        <dbReference type="ARBA" id="ARBA00023127"/>
    </source>
</evidence>
<dbReference type="Gene3D" id="1.10.472.10">
    <property type="entry name" value="Cyclin-like"/>
    <property type="match status" value="2"/>
</dbReference>
<dbReference type="InterPro" id="IPR046965">
    <property type="entry name" value="Cyclin_A/B-like"/>
</dbReference>
<dbReference type="OrthoDB" id="5590282at2759"/>
<evidence type="ECO:0000259" key="8">
    <source>
        <dbReference type="SMART" id="SM01332"/>
    </source>
</evidence>
<dbReference type="InterPro" id="IPR048258">
    <property type="entry name" value="Cyclins_cyclin-box"/>
</dbReference>
<feature type="domain" description="Cyclin C-terminal" evidence="8">
    <location>
        <begin position="100"/>
        <end position="218"/>
    </location>
</feature>
<dbReference type="SMART" id="SM00385">
    <property type="entry name" value="CYCLIN"/>
    <property type="match status" value="2"/>
</dbReference>
<dbReference type="PROSITE" id="PS00292">
    <property type="entry name" value="CYCLINS"/>
    <property type="match status" value="1"/>
</dbReference>
<organism evidence="9 10">
    <name type="scientific">Eleutherodactylus coqui</name>
    <name type="common">Puerto Rican coqui</name>
    <dbReference type="NCBI Taxonomy" id="57060"/>
    <lineage>
        <taxon>Eukaryota</taxon>
        <taxon>Metazoa</taxon>
        <taxon>Chordata</taxon>
        <taxon>Craniata</taxon>
        <taxon>Vertebrata</taxon>
        <taxon>Euteleostomi</taxon>
        <taxon>Amphibia</taxon>
        <taxon>Batrachia</taxon>
        <taxon>Anura</taxon>
        <taxon>Neobatrachia</taxon>
        <taxon>Hyloidea</taxon>
        <taxon>Eleutherodactylidae</taxon>
        <taxon>Eleutherodactylinae</taxon>
        <taxon>Eleutherodactylus</taxon>
        <taxon>Eleutherodactylus</taxon>
    </lineage>
</organism>
<reference evidence="9" key="1">
    <citation type="thesis" date="2020" institute="ProQuest LLC" country="789 East Eisenhower Parkway, Ann Arbor, MI, USA">
        <title>Comparative Genomics and Chromosome Evolution.</title>
        <authorList>
            <person name="Mudd A.B."/>
        </authorList>
    </citation>
    <scope>NUCLEOTIDE SEQUENCE</scope>
    <source>
        <strain evidence="9">HN-11 Male</strain>
        <tissue evidence="9">Kidney and liver</tissue>
    </source>
</reference>
<dbReference type="GO" id="GO:0005829">
    <property type="term" value="C:cytosol"/>
    <property type="evidence" value="ECO:0007669"/>
    <property type="project" value="UniProtKB-ARBA"/>
</dbReference>
<name>A0A8J6FHH7_ELECQ</name>
<dbReference type="SMART" id="SM01332">
    <property type="entry name" value="Cyclin_C"/>
    <property type="match status" value="1"/>
</dbReference>
<dbReference type="InterPro" id="IPR004367">
    <property type="entry name" value="Cyclin_C-dom"/>
</dbReference>
<dbReference type="AlphaFoldDB" id="A0A8J6FHH7"/>
<feature type="domain" description="Cyclin-like" evidence="7">
    <location>
        <begin position="7"/>
        <end position="91"/>
    </location>
</feature>
<dbReference type="Proteomes" id="UP000770717">
    <property type="component" value="Unassembled WGS sequence"/>
</dbReference>
<evidence type="ECO:0000256" key="2">
    <source>
        <dbReference type="ARBA" id="ARBA00006955"/>
    </source>
</evidence>
<evidence type="ECO:0000256" key="3">
    <source>
        <dbReference type="ARBA" id="ARBA00022618"/>
    </source>
</evidence>
<dbReference type="EMBL" id="WNTK01000003">
    <property type="protein sequence ID" value="KAG9488168.1"/>
    <property type="molecule type" value="Genomic_DNA"/>
</dbReference>